<gene>
    <name evidence="3" type="ORF">CA983_30090</name>
</gene>
<comment type="caution">
    <text evidence="3">The sequence shown here is derived from an EMBL/GenBank/DDBJ whole genome shotgun (WGS) entry which is preliminary data.</text>
</comment>
<accession>A0A243RRY1</accession>
<dbReference type="InterPro" id="IPR036388">
    <property type="entry name" value="WH-like_DNA-bd_sf"/>
</dbReference>
<dbReference type="GO" id="GO:0006355">
    <property type="term" value="P:regulation of DNA-templated transcription"/>
    <property type="evidence" value="ECO:0007669"/>
    <property type="project" value="InterPro"/>
</dbReference>
<dbReference type="AlphaFoldDB" id="A0A243RRY1"/>
<reference evidence="3 4" key="1">
    <citation type="submission" date="2017-05" db="EMBL/GenBank/DDBJ databases">
        <title>Biotechnological potential of actinobacteria isolated from South African environments.</title>
        <authorList>
            <person name="Le Roes-Hill M."/>
            <person name="Prins A."/>
            <person name="Durrell K.A."/>
        </authorList>
    </citation>
    <scope>NUCLEOTIDE SEQUENCE [LARGE SCALE GENOMIC DNA]</scope>
    <source>
        <strain evidence="3 4">HMC13</strain>
    </source>
</reference>
<dbReference type="Gene3D" id="1.10.10.10">
    <property type="entry name" value="Winged helix-like DNA-binding domain superfamily/Winged helix DNA-binding domain"/>
    <property type="match status" value="1"/>
</dbReference>
<evidence type="ECO:0000313" key="3">
    <source>
        <dbReference type="EMBL" id="OUC97761.1"/>
    </source>
</evidence>
<feature type="region of interest" description="Disordered" evidence="1">
    <location>
        <begin position="1"/>
        <end position="60"/>
    </location>
</feature>
<dbReference type="Pfam" id="PF09339">
    <property type="entry name" value="HTH_IclR"/>
    <property type="match status" value="1"/>
</dbReference>
<evidence type="ECO:0000256" key="1">
    <source>
        <dbReference type="SAM" id="MobiDB-lite"/>
    </source>
</evidence>
<dbReference type="InterPro" id="IPR036390">
    <property type="entry name" value="WH_DNA-bd_sf"/>
</dbReference>
<evidence type="ECO:0000313" key="4">
    <source>
        <dbReference type="Proteomes" id="UP000195105"/>
    </source>
</evidence>
<feature type="compositionally biased region" description="Low complexity" evidence="1">
    <location>
        <begin position="197"/>
        <end position="219"/>
    </location>
</feature>
<feature type="compositionally biased region" description="Pro residues" evidence="1">
    <location>
        <begin position="225"/>
        <end position="234"/>
    </location>
</feature>
<feature type="compositionally biased region" description="Basic and acidic residues" evidence="1">
    <location>
        <begin position="170"/>
        <end position="181"/>
    </location>
</feature>
<feature type="domain" description="HTH iclR-type" evidence="2">
    <location>
        <begin position="47"/>
        <end position="82"/>
    </location>
</feature>
<feature type="region of interest" description="Disordered" evidence="1">
    <location>
        <begin position="104"/>
        <end position="234"/>
    </location>
</feature>
<feature type="compositionally biased region" description="Low complexity" evidence="1">
    <location>
        <begin position="1"/>
        <end position="10"/>
    </location>
</feature>
<protein>
    <recommendedName>
        <fullName evidence="2">HTH iclR-type domain-containing protein</fullName>
    </recommendedName>
</protein>
<dbReference type="Proteomes" id="UP000195105">
    <property type="component" value="Unassembled WGS sequence"/>
</dbReference>
<organism evidence="3 4">
    <name type="scientific">Streptomyces swartbergensis</name>
    <dbReference type="NCBI Taxonomy" id="487165"/>
    <lineage>
        <taxon>Bacteria</taxon>
        <taxon>Bacillati</taxon>
        <taxon>Actinomycetota</taxon>
        <taxon>Actinomycetes</taxon>
        <taxon>Kitasatosporales</taxon>
        <taxon>Streptomycetaceae</taxon>
        <taxon>Streptomyces</taxon>
    </lineage>
</organism>
<dbReference type="EMBL" id="NGFN01000241">
    <property type="protein sequence ID" value="OUC97761.1"/>
    <property type="molecule type" value="Genomic_DNA"/>
</dbReference>
<proteinExistence type="predicted"/>
<keyword evidence="4" id="KW-1185">Reference proteome</keyword>
<feature type="compositionally biased region" description="Polar residues" evidence="1">
    <location>
        <begin position="39"/>
        <end position="49"/>
    </location>
</feature>
<evidence type="ECO:0000259" key="2">
    <source>
        <dbReference type="Pfam" id="PF09339"/>
    </source>
</evidence>
<dbReference type="SUPFAM" id="SSF46785">
    <property type="entry name" value="Winged helix' DNA-binding domain"/>
    <property type="match status" value="1"/>
</dbReference>
<dbReference type="GO" id="GO:0003677">
    <property type="term" value="F:DNA binding"/>
    <property type="evidence" value="ECO:0007669"/>
    <property type="project" value="InterPro"/>
</dbReference>
<feature type="compositionally biased region" description="Basic residues" evidence="1">
    <location>
        <begin position="143"/>
        <end position="156"/>
    </location>
</feature>
<name>A0A243RRY1_9ACTN</name>
<sequence length="234" mass="25098">MHSGSRVSAEASRRSLRSRAGGRRNVGGVARKHSRHWSNQRGPQRSTTRPPWRGPRDVARRVDLPKSTAYRVLGMLVRVGAVDMKAPATGSRYRWWPSVQCGPRSGPSCRASVPAGSAPGYRAHLPSVRPARPPGSTTGTSCRSRRTHHRPPRSARHSGSGRMAGSRPYRVREPAGGERRAGTGSGPAGGRAERCGTCRSTRSTSPRSCSPRAASSTPCWHRTGSPPPSCSASR</sequence>
<dbReference type="InterPro" id="IPR005471">
    <property type="entry name" value="Tscrpt_reg_IclR_N"/>
</dbReference>